<dbReference type="EMBL" id="CM047906">
    <property type="protein sequence ID" value="KAJ0086121.1"/>
    <property type="molecule type" value="Genomic_DNA"/>
</dbReference>
<accession>A0ACC1AHK1</accession>
<gene>
    <name evidence="1" type="ORF">Patl1_08382</name>
</gene>
<protein>
    <submittedName>
        <fullName evidence="1">Uncharacterized protein</fullName>
    </submittedName>
</protein>
<proteinExistence type="predicted"/>
<name>A0ACC1AHK1_9ROSI</name>
<reference evidence="2" key="1">
    <citation type="journal article" date="2023" name="G3 (Bethesda)">
        <title>Genome assembly and association tests identify interacting loci associated with vigor, precocity, and sex in interspecific pistachio rootstocks.</title>
        <authorList>
            <person name="Palmer W."/>
            <person name="Jacygrad E."/>
            <person name="Sagayaradj S."/>
            <person name="Cavanaugh K."/>
            <person name="Han R."/>
            <person name="Bertier L."/>
            <person name="Beede B."/>
            <person name="Kafkas S."/>
            <person name="Golino D."/>
            <person name="Preece J."/>
            <person name="Michelmore R."/>
        </authorList>
    </citation>
    <scope>NUCLEOTIDE SEQUENCE [LARGE SCALE GENOMIC DNA]</scope>
</reference>
<comment type="caution">
    <text evidence="1">The sequence shown here is derived from an EMBL/GenBank/DDBJ whole genome shotgun (WGS) entry which is preliminary data.</text>
</comment>
<evidence type="ECO:0000313" key="1">
    <source>
        <dbReference type="EMBL" id="KAJ0086121.1"/>
    </source>
</evidence>
<evidence type="ECO:0000313" key="2">
    <source>
        <dbReference type="Proteomes" id="UP001164250"/>
    </source>
</evidence>
<dbReference type="Proteomes" id="UP001164250">
    <property type="component" value="Chromosome 10"/>
</dbReference>
<sequence>MDQLAEKGELEAGRRSVRRRLVQSTLFPQKSPEQECDGGDQNADKECEVEGDNEDDQEFCCGSQGKKTRKRKGKATPPATKASKMAKKSPKNSTPKKNGKSPKNTTPKKNGVRNGKVLSNVMESEEASPPIPNLRLEAKLTAEENTRMFAGKQIHPFFTVRKSGKKNLEMTEVDSNCCSIGRKDNTIGPIHVFERIQDEVVSINWGNWTFCEKTSTSGSCSLEGTISSVFESSVESLNFEKLPSDSHPGDESLLQDKVSLDHCCIKKEHVIETSPKVSVMVVDEQEACCQILTGSDTDHQLDENRFPGNAASVRKSDVEEKFIFPQERLMSYYNGCGDQPKVSLWTDKYRPKNATEVCGNNESVKFISDWLHLWREREFRTIKDSSSSDKCSLQDDYEIDSDSENIDEDGLKNVLLVTGPVGSGKSAAIHACAVEKGFKVLENNASDCRFGAVVKQKFGEALESHCLDRSMGNLLDLQNKNIMESTNILCNGEALQQVDDEMIKVIRTSDKENSREVLGTLGKYVCKERTVYDRAVIKPLILFEDVDIIFAEDRGFIAAIQQIAEKAKGPVILTSNSNDVILPDNLDRFEISFTMPSPKDLLSHLFMICAAEKVDIERHLLEQLIEYCDTDIRKTIMHIQFWCQNKRSGKDLAISSHYCYFKRSHTTVFDDKRMQKVCCPLLFDAEAGHQMLPKIIPWDFPSELSELVEKEISKSLSLMEETTILRELAEGEGHKQMLSRQDMHNVETDSIEAKKKAMLSLNWSVHTNNEFEDPPNTACGLSSFPGTPVSFARRDIRRKVNVVTSSDSEDDLFLDRCPPMAEKSTNIELYHEDYSSFHFSNTQNCIKPPTDKLLHSEAENIEENHNQCSEIANNSYINGTCKSVDISGVPESTIVPETEIDDGVDLFSGTVCSGDVAETVEVSVGNGFDLNLAPVEADYESPVRLPEFSDMLGNICDLAEPSQGDDVEDSQNEHGEAVSRGYQVLDECSRIDFEKRSEPMEKHRCRLAVDLVKESWSKLRHSQIDLKQYVTSEKTDAFQIVKLATGMCKLISDSDLLLSKCQTLDYLELSKFPCEESDSFSWRDEHSQMTSTIAQHGFHFAAKSVSTVGSNLAADRMKDLSWEMFSCTTNMMASFKLPKSKALSESEVKSSLFNTIKSIVPKKSYLALKGDAFHEYLSSLGCISRSETSRLSELMNKTKRRRARGARHYLSTGALMLSPEDISVLGQSNLYGKN</sequence>
<organism evidence="1 2">
    <name type="scientific">Pistacia atlantica</name>
    <dbReference type="NCBI Taxonomy" id="434234"/>
    <lineage>
        <taxon>Eukaryota</taxon>
        <taxon>Viridiplantae</taxon>
        <taxon>Streptophyta</taxon>
        <taxon>Embryophyta</taxon>
        <taxon>Tracheophyta</taxon>
        <taxon>Spermatophyta</taxon>
        <taxon>Magnoliopsida</taxon>
        <taxon>eudicotyledons</taxon>
        <taxon>Gunneridae</taxon>
        <taxon>Pentapetalae</taxon>
        <taxon>rosids</taxon>
        <taxon>malvids</taxon>
        <taxon>Sapindales</taxon>
        <taxon>Anacardiaceae</taxon>
        <taxon>Pistacia</taxon>
    </lineage>
</organism>
<keyword evidence="2" id="KW-1185">Reference proteome</keyword>